<dbReference type="InterPro" id="IPR016049">
    <property type="entry name" value="RNA_pol_Rpc34-like"/>
</dbReference>
<feature type="non-terminal residue" evidence="8">
    <location>
        <position position="317"/>
    </location>
</feature>
<dbReference type="GO" id="GO:0005666">
    <property type="term" value="C:RNA polymerase III complex"/>
    <property type="evidence" value="ECO:0007669"/>
    <property type="project" value="InterPro"/>
</dbReference>
<dbReference type="GO" id="GO:0005737">
    <property type="term" value="C:cytoplasm"/>
    <property type="evidence" value="ECO:0007669"/>
    <property type="project" value="UniProtKB-ARBA"/>
</dbReference>
<evidence type="ECO:0000313" key="8">
    <source>
        <dbReference type="EMBL" id="CAD7242485.1"/>
    </source>
</evidence>
<keyword evidence="3" id="KW-0240">DNA-directed RNA polymerase</keyword>
<dbReference type="SUPFAM" id="SSF46785">
    <property type="entry name" value="Winged helix' DNA-binding domain"/>
    <property type="match status" value="2"/>
</dbReference>
<evidence type="ECO:0000256" key="4">
    <source>
        <dbReference type="ARBA" id="ARBA00023163"/>
    </source>
</evidence>
<dbReference type="Proteomes" id="UP000677054">
    <property type="component" value="Unassembled WGS sequence"/>
</dbReference>
<dbReference type="EMBL" id="CAJPEV010000274">
    <property type="protein sequence ID" value="CAG0883286.1"/>
    <property type="molecule type" value="Genomic_DNA"/>
</dbReference>
<evidence type="ECO:0000256" key="2">
    <source>
        <dbReference type="ARBA" id="ARBA00011038"/>
    </source>
</evidence>
<accession>A0A7R8X2G8</accession>
<dbReference type="EMBL" id="LR899791">
    <property type="protein sequence ID" value="CAD7242485.1"/>
    <property type="molecule type" value="Genomic_DNA"/>
</dbReference>
<keyword evidence="5" id="KW-0539">Nucleus</keyword>
<organism evidence="8">
    <name type="scientific">Darwinula stevensoni</name>
    <dbReference type="NCBI Taxonomy" id="69355"/>
    <lineage>
        <taxon>Eukaryota</taxon>
        <taxon>Metazoa</taxon>
        <taxon>Ecdysozoa</taxon>
        <taxon>Arthropoda</taxon>
        <taxon>Crustacea</taxon>
        <taxon>Oligostraca</taxon>
        <taxon>Ostracoda</taxon>
        <taxon>Podocopa</taxon>
        <taxon>Podocopida</taxon>
        <taxon>Darwinulocopina</taxon>
        <taxon>Darwinuloidea</taxon>
        <taxon>Darwinulidae</taxon>
        <taxon>Darwinula</taxon>
    </lineage>
</organism>
<dbReference type="OrthoDB" id="613763at2759"/>
<dbReference type="FunFam" id="1.10.10.10:FF:000237">
    <property type="entry name" value="DNA-directed RNA polymerase III subunit RPC6"/>
    <property type="match status" value="1"/>
</dbReference>
<proteinExistence type="inferred from homology"/>
<evidence type="ECO:0000256" key="3">
    <source>
        <dbReference type="ARBA" id="ARBA00022478"/>
    </source>
</evidence>
<name>A0A7R8X2G8_9CRUS</name>
<dbReference type="GO" id="GO:0005654">
    <property type="term" value="C:nucleoplasm"/>
    <property type="evidence" value="ECO:0007669"/>
    <property type="project" value="UniProtKB-ARBA"/>
</dbReference>
<evidence type="ECO:0000256" key="6">
    <source>
        <dbReference type="ARBA" id="ARBA00055148"/>
    </source>
</evidence>
<evidence type="ECO:0008006" key="10">
    <source>
        <dbReference type="Google" id="ProtNLM"/>
    </source>
</evidence>
<dbReference type="GO" id="GO:0006383">
    <property type="term" value="P:transcription by RNA polymerase III"/>
    <property type="evidence" value="ECO:0007669"/>
    <property type="project" value="InterPro"/>
</dbReference>
<dbReference type="AlphaFoldDB" id="A0A7R8X2G8"/>
<comment type="similarity">
    <text evidence="2">Belongs to the eukaryotic RPC34/RPC39 RNA polymerase subunit family.</text>
</comment>
<dbReference type="InterPro" id="IPR007832">
    <property type="entry name" value="RNA_pol_Rpc34"/>
</dbReference>
<feature type="region of interest" description="Disordered" evidence="7">
    <location>
        <begin position="1"/>
        <end position="20"/>
    </location>
</feature>
<dbReference type="PANTHER" id="PTHR12780">
    <property type="entry name" value="RNA POLYMERASE III DNA DIRECTED , 39KD SUBUNIT-RELATED"/>
    <property type="match status" value="1"/>
</dbReference>
<evidence type="ECO:0000256" key="5">
    <source>
        <dbReference type="ARBA" id="ARBA00023242"/>
    </source>
</evidence>
<dbReference type="Pfam" id="PF05158">
    <property type="entry name" value="RNA_pol_Rpc34"/>
    <property type="match status" value="1"/>
</dbReference>
<evidence type="ECO:0000256" key="7">
    <source>
        <dbReference type="SAM" id="MobiDB-lite"/>
    </source>
</evidence>
<comment type="function">
    <text evidence="6">DNA-dependent RNA polymerase catalyzes the transcription of DNA into RNA using the four ribonucleoside triphosphates as substrates. Specific peripheric component of RNA polymerase III which synthesizes small RNAs, such as 5S rRNA and tRNAs.</text>
</comment>
<protein>
    <recommendedName>
        <fullName evidence="10">DNA-directed RNA polymerase III subunit RPC6</fullName>
    </recommendedName>
</protein>
<dbReference type="PIRSF" id="PIRSF028763">
    <property type="entry name" value="RNA_pol_Rpc34"/>
    <property type="match status" value="1"/>
</dbReference>
<dbReference type="FunFam" id="1.10.10.10:FF:000116">
    <property type="entry name" value="DNA-directed RNA polymerase III subunit RPC6"/>
    <property type="match status" value="1"/>
</dbReference>
<evidence type="ECO:0000313" key="9">
    <source>
        <dbReference type="Proteomes" id="UP000677054"/>
    </source>
</evidence>
<sequence length="317" mass="34673">MAGLSVKQEPMDIDRPGPSNNSEVIETRILELCTEFPKGVPDKVLQNDMPLLDAKERVNAINRLLAKGKIDLFKQGTELVYRQKAATVLKGGENEEKIVYQLISEAGNKGIWIRDIRLKSNLALTHVNKVLKALEGRKLIKAVKSVSASKKKVYMLQDTVPDRSLTGGAWYSEQDFEAEFVAVLMQQCYRYLQEKAVAAKKVQGGPLAIRNASFVSSAAVCTFISELGISKVALSLDDIETILNTLIFDGKVEKSIAVSGESGAGTDTKLFRAVESPLTAPGLVRMPCGICPISKNCSDIGAVTPKKCQYLKDWLNP</sequence>
<dbReference type="InterPro" id="IPR036388">
    <property type="entry name" value="WH-like_DNA-bd_sf"/>
</dbReference>
<dbReference type="Gene3D" id="1.10.10.10">
    <property type="entry name" value="Winged helix-like DNA-binding domain superfamily/Winged helix DNA-binding domain"/>
    <property type="match status" value="2"/>
</dbReference>
<gene>
    <name evidence="8" type="ORF">DSTB1V02_LOCUS2450</name>
</gene>
<comment type="subcellular location">
    <subcellularLocation>
        <location evidence="1">Nucleus</location>
    </subcellularLocation>
</comment>
<dbReference type="InterPro" id="IPR036390">
    <property type="entry name" value="WH_DNA-bd_sf"/>
</dbReference>
<reference evidence="8" key="1">
    <citation type="submission" date="2020-11" db="EMBL/GenBank/DDBJ databases">
        <authorList>
            <person name="Tran Van P."/>
        </authorList>
    </citation>
    <scope>NUCLEOTIDE SEQUENCE</scope>
</reference>
<keyword evidence="9" id="KW-1185">Reference proteome</keyword>
<keyword evidence="4" id="KW-0804">Transcription</keyword>
<evidence type="ECO:0000256" key="1">
    <source>
        <dbReference type="ARBA" id="ARBA00004123"/>
    </source>
</evidence>